<dbReference type="InterPro" id="IPR040315">
    <property type="entry name" value="WDR46/Utp7"/>
</dbReference>
<evidence type="ECO:0000256" key="5">
    <source>
        <dbReference type="ARBA" id="ARBA00022737"/>
    </source>
</evidence>
<dbReference type="GO" id="GO:0000462">
    <property type="term" value="P:maturation of SSU-rRNA from tricistronic rRNA transcript (SSU-rRNA, 5.8S rRNA, LSU-rRNA)"/>
    <property type="evidence" value="ECO:0007669"/>
    <property type="project" value="TreeGrafter"/>
</dbReference>
<evidence type="ECO:0000256" key="6">
    <source>
        <dbReference type="ARBA" id="ARBA00023242"/>
    </source>
</evidence>
<name>A0AAV5QXJ5_PICKL</name>
<feature type="compositionally biased region" description="Basic and acidic residues" evidence="9">
    <location>
        <begin position="477"/>
        <end position="521"/>
    </location>
</feature>
<proteinExistence type="predicted"/>
<dbReference type="Proteomes" id="UP001378960">
    <property type="component" value="Unassembled WGS sequence"/>
</dbReference>
<dbReference type="InterPro" id="IPR036322">
    <property type="entry name" value="WD40_repeat_dom_sf"/>
</dbReference>
<dbReference type="InterPro" id="IPR012952">
    <property type="entry name" value="BING4_C_dom"/>
</dbReference>
<keyword evidence="3" id="KW-0698">rRNA processing</keyword>
<keyword evidence="6" id="KW-0539">Nucleus</keyword>
<dbReference type="GO" id="GO:0032040">
    <property type="term" value="C:small-subunit processome"/>
    <property type="evidence" value="ECO:0007669"/>
    <property type="project" value="TreeGrafter"/>
</dbReference>
<feature type="repeat" description="WD" evidence="8">
    <location>
        <begin position="252"/>
        <end position="293"/>
    </location>
</feature>
<dbReference type="InterPro" id="IPR019775">
    <property type="entry name" value="WD40_repeat_CS"/>
</dbReference>
<comment type="caution">
    <text evidence="11">The sequence shown here is derived from an EMBL/GenBank/DDBJ whole genome shotgun (WGS) entry which is preliminary data.</text>
</comment>
<evidence type="ECO:0000256" key="1">
    <source>
        <dbReference type="ARBA" id="ARBA00004099"/>
    </source>
</evidence>
<feature type="domain" description="BING4 C-terminal" evidence="10">
    <location>
        <begin position="333"/>
        <end position="412"/>
    </location>
</feature>
<keyword evidence="12" id="KW-1185">Reference proteome</keyword>
<gene>
    <name evidence="11" type="ORF">DAPK24_003020</name>
</gene>
<dbReference type="PROSITE" id="PS50294">
    <property type="entry name" value="WD_REPEATS_REGION"/>
    <property type="match status" value="1"/>
</dbReference>
<evidence type="ECO:0000313" key="12">
    <source>
        <dbReference type="Proteomes" id="UP001378960"/>
    </source>
</evidence>
<dbReference type="Pfam" id="PF00400">
    <property type="entry name" value="WD40"/>
    <property type="match status" value="1"/>
</dbReference>
<dbReference type="PANTHER" id="PTHR14085:SF3">
    <property type="entry name" value="WD REPEAT-CONTAINING PROTEIN 46"/>
    <property type="match status" value="1"/>
</dbReference>
<dbReference type="AlphaFoldDB" id="A0AAV5QXJ5"/>
<dbReference type="EMBL" id="BTGB01000001">
    <property type="protein sequence ID" value="GMM43727.1"/>
    <property type="molecule type" value="Genomic_DNA"/>
</dbReference>
<evidence type="ECO:0000256" key="3">
    <source>
        <dbReference type="ARBA" id="ARBA00022552"/>
    </source>
</evidence>
<dbReference type="FunFam" id="2.130.10.10:FF:000378">
    <property type="entry name" value="U3 small nucleolar RNA-associated protein 7"/>
    <property type="match status" value="1"/>
</dbReference>
<dbReference type="PANTHER" id="PTHR14085">
    <property type="entry name" value="WD-REPEAT PROTEIN BING4"/>
    <property type="match status" value="1"/>
</dbReference>
<comment type="subcellular location">
    <subcellularLocation>
        <location evidence="2">Nucleus</location>
        <location evidence="2">Nucleolus</location>
    </subcellularLocation>
</comment>
<dbReference type="InterPro" id="IPR001680">
    <property type="entry name" value="WD40_rpt"/>
</dbReference>
<evidence type="ECO:0000256" key="2">
    <source>
        <dbReference type="ARBA" id="ARBA00004604"/>
    </source>
</evidence>
<dbReference type="InterPro" id="IPR015943">
    <property type="entry name" value="WD40/YVTN_repeat-like_dom_sf"/>
</dbReference>
<dbReference type="Pfam" id="PF08149">
    <property type="entry name" value="BING4CT"/>
    <property type="match status" value="1"/>
</dbReference>
<dbReference type="SMART" id="SM00320">
    <property type="entry name" value="WD40"/>
    <property type="match status" value="4"/>
</dbReference>
<accession>A0AAV5QXJ5</accession>
<dbReference type="GO" id="GO:0030686">
    <property type="term" value="C:90S preribosome"/>
    <property type="evidence" value="ECO:0007669"/>
    <property type="project" value="TreeGrafter"/>
</dbReference>
<dbReference type="Gene3D" id="2.130.10.10">
    <property type="entry name" value="YVTN repeat-like/Quinoprotein amine dehydrogenase"/>
    <property type="match status" value="2"/>
</dbReference>
<comment type="function">
    <text evidence="1">Involved in nucleolar processing of pre-18S ribosomal RNA.</text>
</comment>
<evidence type="ECO:0000259" key="10">
    <source>
        <dbReference type="SMART" id="SM01033"/>
    </source>
</evidence>
<keyword evidence="5" id="KW-0677">Repeat</keyword>
<dbReference type="PROSITE" id="PS00678">
    <property type="entry name" value="WD_REPEATS_1"/>
    <property type="match status" value="1"/>
</dbReference>
<sequence>MSEIVDSQNTIKNGGNKLSATARKRQRQLKKMDNEYEEALEEAQRAEILLTEEQGFIETDGMEKSWRFSQDEIVKNVDISTANKRFELKLNDYGPYTIDYSRTGRDLLICGKKGHVASFDWRLGTLHTELHLNETANAAKYLQNSQMFAVAQKKYVYIYDHEGTEIHKLKQHLDPTLLDFLPYHYLLVSAGKSGWLRYHDISTGEMVGALRTKLGPTVSMAQNPWNAVMHAGHSNGQVTLWSPGMSTPLAKMQVCRGPVRSIAVNRDGRYMAALGADKTLKIWDIRKFEELDSYSTPTQGNSVHISDSGLVSVGWGPHVTIWKDCFKSHQKHPYLTHLIPGSQVQTTKFVPFEDILGVGHNNGFSSLIVPGAGESNFDALEINPYETKKMRRETEVRMLMNKLKPDMITLDPNVIGTVDRRKPHERLTAKEQSEKEAAALEDEENKSRDDVEKFIKPETSSKNSALRKFKRKHRKNLITERSMRVQKALEREKELRQQKKDLENNIQRKKDELENAFDRFK</sequence>
<feature type="region of interest" description="Disordered" evidence="9">
    <location>
        <begin position="419"/>
        <end position="521"/>
    </location>
</feature>
<evidence type="ECO:0000256" key="8">
    <source>
        <dbReference type="PROSITE-ProRule" id="PRU00221"/>
    </source>
</evidence>
<feature type="compositionally biased region" description="Basic and acidic residues" evidence="9">
    <location>
        <begin position="445"/>
        <end position="456"/>
    </location>
</feature>
<dbReference type="PROSITE" id="PS50082">
    <property type="entry name" value="WD_REPEATS_2"/>
    <property type="match status" value="1"/>
</dbReference>
<keyword evidence="4 8" id="KW-0853">WD repeat</keyword>
<organism evidence="11 12">
    <name type="scientific">Pichia kluyveri</name>
    <name type="common">Yeast</name>
    <dbReference type="NCBI Taxonomy" id="36015"/>
    <lineage>
        <taxon>Eukaryota</taxon>
        <taxon>Fungi</taxon>
        <taxon>Dikarya</taxon>
        <taxon>Ascomycota</taxon>
        <taxon>Saccharomycotina</taxon>
        <taxon>Pichiomycetes</taxon>
        <taxon>Pichiales</taxon>
        <taxon>Pichiaceae</taxon>
        <taxon>Pichia</taxon>
    </lineage>
</organism>
<dbReference type="SMART" id="SM01033">
    <property type="entry name" value="BING4CT"/>
    <property type="match status" value="1"/>
</dbReference>
<feature type="compositionally biased region" description="Basic and acidic residues" evidence="9">
    <location>
        <begin position="419"/>
        <end position="438"/>
    </location>
</feature>
<feature type="compositionally biased region" description="Basic residues" evidence="9">
    <location>
        <begin position="465"/>
        <end position="476"/>
    </location>
</feature>
<feature type="compositionally biased region" description="Polar residues" evidence="9">
    <location>
        <begin position="1"/>
        <end position="19"/>
    </location>
</feature>
<evidence type="ECO:0000256" key="9">
    <source>
        <dbReference type="SAM" id="MobiDB-lite"/>
    </source>
</evidence>
<dbReference type="SUPFAM" id="SSF50978">
    <property type="entry name" value="WD40 repeat-like"/>
    <property type="match status" value="1"/>
</dbReference>
<feature type="region of interest" description="Disordered" evidence="9">
    <location>
        <begin position="1"/>
        <end position="23"/>
    </location>
</feature>
<reference evidence="11 12" key="1">
    <citation type="journal article" date="2023" name="Elife">
        <title>Identification of key yeast species and microbe-microbe interactions impacting larval growth of Drosophila in the wild.</title>
        <authorList>
            <person name="Mure A."/>
            <person name="Sugiura Y."/>
            <person name="Maeda R."/>
            <person name="Honda K."/>
            <person name="Sakurai N."/>
            <person name="Takahashi Y."/>
            <person name="Watada M."/>
            <person name="Katoh T."/>
            <person name="Gotoh A."/>
            <person name="Gotoh Y."/>
            <person name="Taniguchi I."/>
            <person name="Nakamura K."/>
            <person name="Hayashi T."/>
            <person name="Katayama T."/>
            <person name="Uemura T."/>
            <person name="Hattori Y."/>
        </authorList>
    </citation>
    <scope>NUCLEOTIDE SEQUENCE [LARGE SCALE GENOMIC DNA]</scope>
    <source>
        <strain evidence="11 12">PK-24</strain>
    </source>
</reference>
<evidence type="ECO:0000256" key="4">
    <source>
        <dbReference type="ARBA" id="ARBA00022574"/>
    </source>
</evidence>
<protein>
    <recommendedName>
        <fullName evidence="7">U three protein 7</fullName>
    </recommendedName>
</protein>
<evidence type="ECO:0000256" key="7">
    <source>
        <dbReference type="ARBA" id="ARBA00076453"/>
    </source>
</evidence>
<evidence type="ECO:0000313" key="11">
    <source>
        <dbReference type="EMBL" id="GMM43727.1"/>
    </source>
</evidence>